<evidence type="ECO:0000313" key="8">
    <source>
        <dbReference type="EMBL" id="CCE89799.1"/>
    </source>
</evidence>
<dbReference type="InterPro" id="IPR024096">
    <property type="entry name" value="NO_sig/Golgi_transp_ligand-bd"/>
</dbReference>
<keyword evidence="6 7" id="KW-0333">Golgi apparatus</keyword>
<evidence type="ECO:0000256" key="7">
    <source>
        <dbReference type="PIRNR" id="PIRNR017479"/>
    </source>
</evidence>
<dbReference type="Pfam" id="PF04051">
    <property type="entry name" value="TRAPP"/>
    <property type="match status" value="1"/>
</dbReference>
<comment type="similarity">
    <text evidence="2 7">Belongs to the TRAPP small subunits family. BET3 subfamily.</text>
</comment>
<dbReference type="eggNOG" id="KOG3315">
    <property type="taxonomic scope" value="Eukaryota"/>
</dbReference>
<dbReference type="HOGENOM" id="CLU_073154_0_0_1"/>
<dbReference type="GO" id="GO:1990071">
    <property type="term" value="C:TRAPPII protein complex"/>
    <property type="evidence" value="ECO:0007669"/>
    <property type="project" value="EnsemblFungi"/>
</dbReference>
<dbReference type="GO" id="GO:0005783">
    <property type="term" value="C:endoplasmic reticulum"/>
    <property type="evidence" value="ECO:0007669"/>
    <property type="project" value="UniProtKB-SubCell"/>
</dbReference>
<comment type="subcellular location">
    <subcellularLocation>
        <location evidence="1">Endoplasmic reticulum</location>
    </subcellularLocation>
    <subcellularLocation>
        <location evidence="7">Golgi apparatus</location>
        <location evidence="7">cis-Golgi network</location>
    </subcellularLocation>
</comment>
<keyword evidence="3 7" id="KW-0813">Transport</keyword>
<dbReference type="GeneID" id="11502960"/>
<comment type="function">
    <text evidence="7">Plays a key role in the late stages of endoplasmic reticulum to Golgi traffic.</text>
</comment>
<accession>G8ZMF5</accession>
<dbReference type="OrthoDB" id="10254842at2759"/>
<dbReference type="InterPro" id="IPR016696">
    <property type="entry name" value="TRAPP-I_su5"/>
</dbReference>
<dbReference type="InParanoid" id="G8ZMF5"/>
<dbReference type="PIRSF" id="PIRSF017479">
    <property type="entry name" value="TRAPP_I_complex_Trs31"/>
    <property type="match status" value="1"/>
</dbReference>
<dbReference type="RefSeq" id="XP_003679010.1">
    <property type="nucleotide sequence ID" value="XM_003678962.1"/>
</dbReference>
<evidence type="ECO:0000256" key="6">
    <source>
        <dbReference type="ARBA" id="ARBA00023034"/>
    </source>
</evidence>
<evidence type="ECO:0000256" key="4">
    <source>
        <dbReference type="ARBA" id="ARBA00022824"/>
    </source>
</evidence>
<dbReference type="Proteomes" id="UP000005627">
    <property type="component" value="Chromosome 1"/>
</dbReference>
<dbReference type="PANTHER" id="PTHR20902:SF0">
    <property type="entry name" value="TRAFFICKING PROTEIN PARTICLE COMPLEX SUBUNIT 5"/>
    <property type="match status" value="1"/>
</dbReference>
<evidence type="ECO:0000256" key="5">
    <source>
        <dbReference type="ARBA" id="ARBA00022892"/>
    </source>
</evidence>
<protein>
    <recommendedName>
        <fullName evidence="7">Trafficking protein particle complex subunit</fullName>
    </recommendedName>
</protein>
<dbReference type="InterPro" id="IPR007194">
    <property type="entry name" value="TRAPP_component"/>
</dbReference>
<dbReference type="EMBL" id="HE616742">
    <property type="protein sequence ID" value="CCE89799.1"/>
    <property type="molecule type" value="Genomic_DNA"/>
</dbReference>
<proteinExistence type="inferred from homology"/>
<evidence type="ECO:0000256" key="1">
    <source>
        <dbReference type="ARBA" id="ARBA00004240"/>
    </source>
</evidence>
<organism evidence="8 9">
    <name type="scientific">Torulaspora delbrueckii</name>
    <name type="common">Yeast</name>
    <name type="synonym">Candida colliculosa</name>
    <dbReference type="NCBI Taxonomy" id="4950"/>
    <lineage>
        <taxon>Eukaryota</taxon>
        <taxon>Fungi</taxon>
        <taxon>Dikarya</taxon>
        <taxon>Ascomycota</taxon>
        <taxon>Saccharomycotina</taxon>
        <taxon>Saccharomycetes</taxon>
        <taxon>Saccharomycetales</taxon>
        <taxon>Saccharomycetaceae</taxon>
        <taxon>Torulaspora</taxon>
    </lineage>
</organism>
<keyword evidence="4 7" id="KW-0256">Endoplasmic reticulum</keyword>
<dbReference type="STRING" id="1076872.G8ZMF5"/>
<dbReference type="SUPFAM" id="SSF111126">
    <property type="entry name" value="Ligand-binding domain in the NO signalling and Golgi transport"/>
    <property type="match status" value="1"/>
</dbReference>
<reference evidence="8 9" key="1">
    <citation type="journal article" date="2011" name="Proc. Natl. Acad. Sci. U.S.A.">
        <title>Evolutionary erosion of yeast sex chromosomes by mating-type switching accidents.</title>
        <authorList>
            <person name="Gordon J.L."/>
            <person name="Armisen D."/>
            <person name="Proux-Wera E."/>
            <person name="Oheigeartaigh S.S."/>
            <person name="Byrne K.P."/>
            <person name="Wolfe K.H."/>
        </authorList>
    </citation>
    <scope>NUCLEOTIDE SEQUENCE [LARGE SCALE GENOMIC DNA]</scope>
    <source>
        <strain evidence="9">ATCC 10662 / CBS 1146 / NBRC 0425 / NCYC 2629 / NRRL Y-866</strain>
    </source>
</reference>
<keyword evidence="5 7" id="KW-0931">ER-Golgi transport</keyword>
<dbReference type="CDD" id="cd14943">
    <property type="entry name" value="TRAPPC5_Trs31"/>
    <property type="match status" value="1"/>
</dbReference>
<dbReference type="KEGG" id="tdl:TDEL_0A04670"/>
<gene>
    <name evidence="8" type="primary">TDEL0A04670</name>
    <name evidence="8" type="ORF">TDEL_0A04670</name>
</gene>
<dbReference type="GO" id="GO:1990070">
    <property type="term" value="C:TRAPPI protein complex"/>
    <property type="evidence" value="ECO:0007669"/>
    <property type="project" value="EnsemblFungi"/>
</dbReference>
<name>G8ZMF5_TORDE</name>
<dbReference type="AlphaFoldDB" id="G8ZMF5"/>
<dbReference type="GO" id="GO:0005085">
    <property type="term" value="F:guanyl-nucleotide exchange factor activity"/>
    <property type="evidence" value="ECO:0007669"/>
    <property type="project" value="EnsemblFungi"/>
</dbReference>
<evidence type="ECO:0000256" key="2">
    <source>
        <dbReference type="ARBA" id="ARBA00006218"/>
    </source>
</evidence>
<dbReference type="FunCoup" id="G8ZMF5">
    <property type="interactions" value="402"/>
</dbReference>
<dbReference type="Gene3D" id="3.30.1380.20">
    <property type="entry name" value="Trafficking protein particle complex subunit 3"/>
    <property type="match status" value="1"/>
</dbReference>
<evidence type="ECO:0000256" key="3">
    <source>
        <dbReference type="ARBA" id="ARBA00022448"/>
    </source>
</evidence>
<dbReference type="PANTHER" id="PTHR20902">
    <property type="entry name" value="41-2 PROTEIN ANTIGEN-RELATED"/>
    <property type="match status" value="1"/>
</dbReference>
<dbReference type="GO" id="GO:1990072">
    <property type="term" value="C:TRAPPIII protein complex"/>
    <property type="evidence" value="ECO:0007669"/>
    <property type="project" value="EnsemblFungi"/>
</dbReference>
<comment type="subunit">
    <text evidence="7">Part of the multisubunit TRAPP (transport protein particle) complex.</text>
</comment>
<dbReference type="GO" id="GO:0006888">
    <property type="term" value="P:endoplasmic reticulum to Golgi vesicle-mediated transport"/>
    <property type="evidence" value="ECO:0007669"/>
    <property type="project" value="EnsemblFungi"/>
</dbReference>
<keyword evidence="9" id="KW-1185">Reference proteome</keyword>
<sequence length="283" mass="31284">MSQRIILPSTSDEGVFNNSEGYEYTIGPKQSLPNEASMAMIPSRLYNESLMFRKQEVSLSATTFLFQGMVSYIHSHSKSSTEFESTLNEHGFSIGSKLLELLNLRASIPATAHSRTSNFLGTSASSNNALNETAGSATGSGANSLGASEHIYHNHENGSDSIASLITNTRSRDLKILDMLQFVHGTVWSYLFGHVSDDLVKSSERDNEYMIVDNRPVLTQFIPGGVSCDYFVCGIIQGFLNTAEFPCKVSAHCMPQNGFDRRVVYLIQFDKHVLEREGLRFGQ</sequence>
<evidence type="ECO:0000313" key="9">
    <source>
        <dbReference type="Proteomes" id="UP000005627"/>
    </source>
</evidence>